<dbReference type="InterPro" id="IPR014716">
    <property type="entry name" value="Fibrinogen_a/b/g_C_1"/>
</dbReference>
<protein>
    <recommendedName>
        <fullName evidence="2">Fibrinogen C-terminal domain-containing protein</fullName>
    </recommendedName>
</protein>
<dbReference type="SUPFAM" id="SSF56496">
    <property type="entry name" value="Fibrinogen C-terminal domain-like"/>
    <property type="match status" value="1"/>
</dbReference>
<organism evidence="1">
    <name type="scientific">Amphimedon queenslandica</name>
    <name type="common">Sponge</name>
    <dbReference type="NCBI Taxonomy" id="400682"/>
    <lineage>
        <taxon>Eukaryota</taxon>
        <taxon>Metazoa</taxon>
        <taxon>Porifera</taxon>
        <taxon>Demospongiae</taxon>
        <taxon>Heteroscleromorpha</taxon>
        <taxon>Haplosclerida</taxon>
        <taxon>Niphatidae</taxon>
        <taxon>Amphimedon</taxon>
    </lineage>
</organism>
<dbReference type="InParanoid" id="A0A1X7SSY1"/>
<accession>A0A1X7SSY1</accession>
<dbReference type="Gene3D" id="3.90.215.10">
    <property type="entry name" value="Gamma Fibrinogen, chain A, domain 1"/>
    <property type="match status" value="1"/>
</dbReference>
<proteinExistence type="predicted"/>
<reference evidence="1" key="1">
    <citation type="submission" date="2017-05" db="UniProtKB">
        <authorList>
            <consortium name="EnsemblMetazoa"/>
        </authorList>
    </citation>
    <scope>IDENTIFICATION</scope>
</reference>
<dbReference type="OrthoDB" id="5971203at2759"/>
<evidence type="ECO:0000313" key="1">
    <source>
        <dbReference type="EnsemblMetazoa" id="Aqu2.1.05115_001"/>
    </source>
</evidence>
<dbReference type="InterPro" id="IPR036056">
    <property type="entry name" value="Fibrinogen-like_C"/>
</dbReference>
<dbReference type="EnsemblMetazoa" id="Aqu2.1.05115_001">
    <property type="protein sequence ID" value="Aqu2.1.05115_001"/>
    <property type="gene ID" value="Aqu2.1.05115"/>
</dbReference>
<sequence>METLCGKGGGWRRIASLNMTDPNEKCPTQFRTYSKDGVRACGRPVTNSGSCVGITLPSRDIKYSQVCGKVIGYRYLSTDGNADRANRDINSAYIDGISLTHGNPRKHIWTLVSGYYCPCYNENSFSLPSFVGSNYYCEAGCHYWCLSNPLWDGKGCGSSGTNCCQRTLIPWFYRSFGYSTTDNIEMRICCDQRTSDEDVLFGQYEIYVMGKQEMLHQPSYSILQNSLTNISDQLKGSSNGVSESLSSVTSLFQLSFLKELIGSYKEKSSNSSNEEGLALLKRIELILNTSTADLNNKLDTSTAELSTRLSAIEQDIPSVISSLQSQVSSLSSDLNKLSRLLAKHVNVTLDDEEGLPSPLLFSSCDAILSKWPNSPSGYYSIINDTGHTRHVYCHMETLCGKGGGWRRIASLNMTDPNEKCPTQFRTYSKDGVRACGRPVTNSGSCVGITLPSRDIKYSQ</sequence>
<dbReference type="NCBIfam" id="NF040941">
    <property type="entry name" value="GGGWT_bact"/>
    <property type="match status" value="1"/>
</dbReference>
<name>A0A1X7SSY1_AMPQE</name>
<evidence type="ECO:0008006" key="2">
    <source>
        <dbReference type="Google" id="ProtNLM"/>
    </source>
</evidence>
<dbReference type="AlphaFoldDB" id="A0A1X7SSY1"/>